<feature type="transmembrane region" description="Helical" evidence="6">
    <location>
        <begin position="450"/>
        <end position="468"/>
    </location>
</feature>
<feature type="compositionally biased region" description="Acidic residues" evidence="7">
    <location>
        <begin position="328"/>
        <end position="337"/>
    </location>
</feature>
<feature type="transmembrane region" description="Helical" evidence="6">
    <location>
        <begin position="527"/>
        <end position="554"/>
    </location>
</feature>
<feature type="compositionally biased region" description="Basic and acidic residues" evidence="7">
    <location>
        <begin position="269"/>
        <end position="288"/>
    </location>
</feature>
<keyword evidence="3 6" id="KW-0256">Endoplasmic reticulum</keyword>
<feature type="domain" description="Reticulon" evidence="8">
    <location>
        <begin position="414"/>
        <end position="566"/>
    </location>
</feature>
<evidence type="ECO:0000256" key="1">
    <source>
        <dbReference type="ARBA" id="ARBA00004477"/>
    </source>
</evidence>
<comment type="caution">
    <text evidence="9">The sequence shown here is derived from an EMBL/GenBank/DDBJ whole genome shotgun (WGS) entry which is preliminary data.</text>
</comment>
<dbReference type="Pfam" id="PF02453">
    <property type="entry name" value="Reticulon"/>
    <property type="match status" value="1"/>
</dbReference>
<dbReference type="InterPro" id="IPR044647">
    <property type="entry name" value="RTNLB17/18/21"/>
</dbReference>
<protein>
    <recommendedName>
        <fullName evidence="6">Reticulon-like protein</fullName>
    </recommendedName>
</protein>
<feature type="region of interest" description="Disordered" evidence="7">
    <location>
        <begin position="652"/>
        <end position="690"/>
    </location>
</feature>
<dbReference type="GO" id="GO:0005789">
    <property type="term" value="C:endoplasmic reticulum membrane"/>
    <property type="evidence" value="ECO:0007669"/>
    <property type="project" value="UniProtKB-SubCell"/>
</dbReference>
<gene>
    <name evidence="9" type="ORF">KC19_1G175800</name>
</gene>
<dbReference type="PROSITE" id="PS50845">
    <property type="entry name" value="RETICULON"/>
    <property type="match status" value="1"/>
</dbReference>
<comment type="subcellular location">
    <subcellularLocation>
        <location evidence="1 6">Endoplasmic reticulum membrane</location>
        <topology evidence="1 6">Multi-pass membrane protein</topology>
    </subcellularLocation>
</comment>
<organism evidence="9 10">
    <name type="scientific">Ceratodon purpureus</name>
    <name type="common">Fire moss</name>
    <name type="synonym">Dicranum purpureum</name>
    <dbReference type="NCBI Taxonomy" id="3225"/>
    <lineage>
        <taxon>Eukaryota</taxon>
        <taxon>Viridiplantae</taxon>
        <taxon>Streptophyta</taxon>
        <taxon>Embryophyta</taxon>
        <taxon>Bryophyta</taxon>
        <taxon>Bryophytina</taxon>
        <taxon>Bryopsida</taxon>
        <taxon>Dicranidae</taxon>
        <taxon>Pseudoditrichales</taxon>
        <taxon>Ditrichaceae</taxon>
        <taxon>Ceratodon</taxon>
    </lineage>
</organism>
<evidence type="ECO:0000259" key="8">
    <source>
        <dbReference type="PROSITE" id="PS50845"/>
    </source>
</evidence>
<evidence type="ECO:0000256" key="5">
    <source>
        <dbReference type="ARBA" id="ARBA00023136"/>
    </source>
</evidence>
<evidence type="ECO:0000256" key="3">
    <source>
        <dbReference type="ARBA" id="ARBA00022824"/>
    </source>
</evidence>
<dbReference type="InterPro" id="IPR003388">
    <property type="entry name" value="Reticulon"/>
</dbReference>
<proteinExistence type="predicted"/>
<feature type="compositionally biased region" description="Basic residues" evidence="7">
    <location>
        <begin position="340"/>
        <end position="354"/>
    </location>
</feature>
<feature type="region of interest" description="Disordered" evidence="7">
    <location>
        <begin position="119"/>
        <end position="357"/>
    </location>
</feature>
<feature type="compositionally biased region" description="Low complexity" evidence="7">
    <location>
        <begin position="391"/>
        <end position="402"/>
    </location>
</feature>
<accession>A0A8T0J7C0</accession>
<feature type="compositionally biased region" description="Low complexity" evidence="7">
    <location>
        <begin position="652"/>
        <end position="664"/>
    </location>
</feature>
<evidence type="ECO:0000256" key="7">
    <source>
        <dbReference type="SAM" id="MobiDB-lite"/>
    </source>
</evidence>
<evidence type="ECO:0000313" key="10">
    <source>
        <dbReference type="Proteomes" id="UP000822688"/>
    </source>
</evidence>
<keyword evidence="5 6" id="KW-0472">Membrane</keyword>
<feature type="compositionally biased region" description="Basic and acidic residues" evidence="7">
    <location>
        <begin position="119"/>
        <end position="136"/>
    </location>
</feature>
<feature type="compositionally biased region" description="Basic and acidic residues" evidence="7">
    <location>
        <begin position="210"/>
        <end position="231"/>
    </location>
</feature>
<dbReference type="EMBL" id="CM026421">
    <property type="protein sequence ID" value="KAG0591435.1"/>
    <property type="molecule type" value="Genomic_DNA"/>
</dbReference>
<feature type="region of interest" description="Disordered" evidence="7">
    <location>
        <begin position="378"/>
        <end position="402"/>
    </location>
</feature>
<dbReference type="PANTHER" id="PTHR46626:SF2">
    <property type="entry name" value="RETICULON-LIKE PROTEIN B17"/>
    <property type="match status" value="1"/>
</dbReference>
<name>A0A8T0J7C0_CERPU</name>
<keyword evidence="4 6" id="KW-1133">Transmembrane helix</keyword>
<evidence type="ECO:0000256" key="2">
    <source>
        <dbReference type="ARBA" id="ARBA00022692"/>
    </source>
</evidence>
<reference evidence="9" key="1">
    <citation type="submission" date="2020-06" db="EMBL/GenBank/DDBJ databases">
        <title>WGS assembly of Ceratodon purpureus strain R40.</title>
        <authorList>
            <person name="Carey S.B."/>
            <person name="Jenkins J."/>
            <person name="Shu S."/>
            <person name="Lovell J.T."/>
            <person name="Sreedasyam A."/>
            <person name="Maumus F."/>
            <person name="Tiley G.P."/>
            <person name="Fernandez-Pozo N."/>
            <person name="Barry K."/>
            <person name="Chen C."/>
            <person name="Wang M."/>
            <person name="Lipzen A."/>
            <person name="Daum C."/>
            <person name="Saski C.A."/>
            <person name="Payton A.C."/>
            <person name="Mcbreen J.C."/>
            <person name="Conrad R.E."/>
            <person name="Kollar L.M."/>
            <person name="Olsson S."/>
            <person name="Huttunen S."/>
            <person name="Landis J.B."/>
            <person name="Wickett N.J."/>
            <person name="Johnson M.G."/>
            <person name="Rensing S.A."/>
            <person name="Grimwood J."/>
            <person name="Schmutz J."/>
            <person name="Mcdaniel S.F."/>
        </authorList>
    </citation>
    <scope>NUCLEOTIDE SEQUENCE</scope>
    <source>
        <strain evidence="9">R40</strain>
    </source>
</reference>
<evidence type="ECO:0000313" key="9">
    <source>
        <dbReference type="EMBL" id="KAG0591435.1"/>
    </source>
</evidence>
<dbReference type="Proteomes" id="UP000822688">
    <property type="component" value="Chromosome 1"/>
</dbReference>
<evidence type="ECO:0000256" key="4">
    <source>
        <dbReference type="ARBA" id="ARBA00022989"/>
    </source>
</evidence>
<feature type="compositionally biased region" description="Polar residues" evidence="7">
    <location>
        <begin position="192"/>
        <end position="209"/>
    </location>
</feature>
<keyword evidence="10" id="KW-1185">Reference proteome</keyword>
<dbReference type="AlphaFoldDB" id="A0A8T0J7C0"/>
<sequence length="690" mass="76638">MVQVHLEACLPDVRVAPVKMIGASSPRRSANGDDRGAVQKTLKTYARSRSARGSAGEEDVYGDEFGGPAERAASRASSRSKSRIAKDARAELLGLEEGERNAVRPRELRSRSAARVREGVDIEMDGGEKTHIEVSKSRSSSRMRGRGLKESNETVTLQEALQDSGERDPRTVRALKNSVDGPEILYTGRGMQPTQRASSRAGTPRSSVRISREQEDSRAPPEVPGGEKEFRSPNVGRRLLVSSLDPEDEDGVEERERVSYRIPTRSPRQTRENSDLPEERLLRVERLTRKPGRSPRKAADEATDMQVEPVVAQSERVPRRNVRKADVDGPEDEEDDGTGLHRRGKVVRQPKRKVRDIPRDPAVMLPVSHPPECEMLDVAPVEPADPPLMPSSPTTSSRSSRDTSNSRIAWLHVLGDLIMWRDVPRSTLWFGAGSFSILSASFMQEMHLGIVAISANLALCYLAMVFFYRTFLRGLPVDSTGELNAGRVTEADFLGWIRFALPAINLALKKAREVFSGDPATTLRVAIVLWLVAKMGAGISIWSFLRFGFFALFTIPKCHSNYSTQIYAFGQSLLVRAWMTWDSFAHKKAMLIGGFLLAWNVSSYSSRLWGGFILVVWLKLYQQSNPASFEKALADASRSSAIDRIDRRKSLQHASQAAQAAPVAEELPSPQTHPVQEFPDRKMNGVTYRA</sequence>
<dbReference type="PANTHER" id="PTHR46626">
    <property type="entry name" value="RETICULON-LIKE PROTEIN B17"/>
    <property type="match status" value="1"/>
</dbReference>
<feature type="region of interest" description="Disordered" evidence="7">
    <location>
        <begin position="44"/>
        <end position="85"/>
    </location>
</feature>
<keyword evidence="2 6" id="KW-0812">Transmembrane</keyword>
<evidence type="ECO:0000256" key="6">
    <source>
        <dbReference type="RuleBase" id="RU363132"/>
    </source>
</evidence>